<organism evidence="1 2">
    <name type="scientific">Luteibacter rhizovicinus</name>
    <dbReference type="NCBI Taxonomy" id="242606"/>
    <lineage>
        <taxon>Bacteria</taxon>
        <taxon>Pseudomonadati</taxon>
        <taxon>Pseudomonadota</taxon>
        <taxon>Gammaproteobacteria</taxon>
        <taxon>Lysobacterales</taxon>
        <taxon>Rhodanobacteraceae</taxon>
        <taxon>Luteibacter</taxon>
    </lineage>
</organism>
<dbReference type="AlphaFoldDB" id="A0A4R3Z0S4"/>
<evidence type="ECO:0000313" key="1">
    <source>
        <dbReference type="EMBL" id="TCV97424.1"/>
    </source>
</evidence>
<dbReference type="Proteomes" id="UP000295645">
    <property type="component" value="Unassembled WGS sequence"/>
</dbReference>
<name>A0A4R3Z0S4_9GAMM</name>
<reference evidence="1 2" key="1">
    <citation type="submission" date="2019-03" db="EMBL/GenBank/DDBJ databases">
        <title>Above-ground endophytic microbial communities from plants in different locations in the United States.</title>
        <authorList>
            <person name="Frank C."/>
        </authorList>
    </citation>
    <scope>NUCLEOTIDE SEQUENCE [LARGE SCALE GENOMIC DNA]</scope>
    <source>
        <strain evidence="1 2">LP_13_YM</strain>
    </source>
</reference>
<keyword evidence="2" id="KW-1185">Reference proteome</keyword>
<dbReference type="EMBL" id="SMCS01000001">
    <property type="protein sequence ID" value="TCV97424.1"/>
    <property type="molecule type" value="Genomic_DNA"/>
</dbReference>
<comment type="caution">
    <text evidence="1">The sequence shown here is derived from an EMBL/GenBank/DDBJ whole genome shotgun (WGS) entry which is preliminary data.</text>
</comment>
<evidence type="ECO:0000313" key="2">
    <source>
        <dbReference type="Proteomes" id="UP000295645"/>
    </source>
</evidence>
<protein>
    <submittedName>
        <fullName evidence="1">Uncharacterized protein</fullName>
    </submittedName>
</protein>
<accession>A0A4R3Z0S4</accession>
<gene>
    <name evidence="1" type="ORF">EC912_101436</name>
</gene>
<proteinExistence type="predicted"/>
<sequence>MRSVIAIALDQLLSSGADTSKRRGKAVTGALAVPTSRNRRTAFPTSRALLPGTARVPDGATELLDKYAKKQCR</sequence>